<keyword evidence="3" id="KW-1185">Reference proteome</keyword>
<accession>A0A512NFC6</accession>
<feature type="region of interest" description="Disordered" evidence="1">
    <location>
        <begin position="44"/>
        <end position="75"/>
    </location>
</feature>
<sequence length="75" mass="7892">MPTISPTTAIQSLGAILGGIKLSGHTWTVRRVLKLAESGPRTEGLLTARDPARPDFRPSRHQGFVGNAGSGKDAL</sequence>
<evidence type="ECO:0000313" key="2">
    <source>
        <dbReference type="EMBL" id="GEP57651.1"/>
    </source>
</evidence>
<comment type="caution">
    <text evidence="2">The sequence shown here is derived from an EMBL/GenBank/DDBJ whole genome shotgun (WGS) entry which is preliminary data.</text>
</comment>
<organism evidence="2 3">
    <name type="scientific">Reyranella soli</name>
    <dbReference type="NCBI Taxonomy" id="1230389"/>
    <lineage>
        <taxon>Bacteria</taxon>
        <taxon>Pseudomonadati</taxon>
        <taxon>Pseudomonadota</taxon>
        <taxon>Alphaproteobacteria</taxon>
        <taxon>Hyphomicrobiales</taxon>
        <taxon>Reyranellaceae</taxon>
        <taxon>Reyranella</taxon>
    </lineage>
</organism>
<reference evidence="2 3" key="1">
    <citation type="submission" date="2019-07" db="EMBL/GenBank/DDBJ databases">
        <title>Whole genome shotgun sequence of Reyranella soli NBRC 108950.</title>
        <authorList>
            <person name="Hosoyama A."/>
            <person name="Uohara A."/>
            <person name="Ohji S."/>
            <person name="Ichikawa N."/>
        </authorList>
    </citation>
    <scope>NUCLEOTIDE SEQUENCE [LARGE SCALE GENOMIC DNA]</scope>
    <source>
        <strain evidence="2 3">NBRC 108950</strain>
    </source>
</reference>
<protein>
    <submittedName>
        <fullName evidence="2">Uncharacterized protein</fullName>
    </submittedName>
</protein>
<evidence type="ECO:0000256" key="1">
    <source>
        <dbReference type="SAM" id="MobiDB-lite"/>
    </source>
</evidence>
<evidence type="ECO:0000313" key="3">
    <source>
        <dbReference type="Proteomes" id="UP000321058"/>
    </source>
</evidence>
<dbReference type="EMBL" id="BKAJ01000083">
    <property type="protein sequence ID" value="GEP57651.1"/>
    <property type="molecule type" value="Genomic_DNA"/>
</dbReference>
<dbReference type="AlphaFoldDB" id="A0A512NFC6"/>
<name>A0A512NFC6_9HYPH</name>
<gene>
    <name evidence="2" type="ORF">RSO01_48170</name>
</gene>
<proteinExistence type="predicted"/>
<dbReference type="Proteomes" id="UP000321058">
    <property type="component" value="Unassembled WGS sequence"/>
</dbReference>